<gene>
    <name evidence="1" type="ORF">JEOSCH030_01685</name>
</gene>
<organism evidence="1 2">
    <name type="scientific">Phocicoccus schoeneichii</name>
    <dbReference type="NCBI Taxonomy" id="1812261"/>
    <lineage>
        <taxon>Bacteria</taxon>
        <taxon>Bacillati</taxon>
        <taxon>Bacillota</taxon>
        <taxon>Bacilli</taxon>
        <taxon>Bacillales</taxon>
        <taxon>Salinicoccaceae</taxon>
        <taxon>Phocicoccus</taxon>
    </lineage>
</organism>
<dbReference type="Proteomes" id="UP000521032">
    <property type="component" value="Unassembled WGS sequence"/>
</dbReference>
<dbReference type="AlphaFoldDB" id="A0A6V7RMP3"/>
<evidence type="ECO:0000313" key="2">
    <source>
        <dbReference type="Proteomes" id="UP000521032"/>
    </source>
</evidence>
<dbReference type="RefSeq" id="WP_186088484.1">
    <property type="nucleotide sequence ID" value="NZ_BMDB01000004.1"/>
</dbReference>
<protein>
    <submittedName>
        <fullName evidence="1">Uncharacterized protein</fullName>
    </submittedName>
</protein>
<accession>A0A6V7RMP3</accession>
<sequence>MKKWIYASVLIVTVIALLFLPIVDETSSGTRVVVDHSTGEIIHPNCFEHVEKTNWIDEVSYKRAQEEYNYEVTNTCSQELLSDKKTSIVKRLFK</sequence>
<keyword evidence="2" id="KW-1185">Reference proteome</keyword>
<name>A0A6V7RMP3_9BACL</name>
<evidence type="ECO:0000313" key="1">
    <source>
        <dbReference type="EMBL" id="CAD2079669.1"/>
    </source>
</evidence>
<proteinExistence type="predicted"/>
<dbReference type="EMBL" id="CAJEWE010000011">
    <property type="protein sequence ID" value="CAD2079669.1"/>
    <property type="molecule type" value="Genomic_DNA"/>
</dbReference>
<reference evidence="1 2" key="1">
    <citation type="submission" date="2020-07" db="EMBL/GenBank/DDBJ databases">
        <authorList>
            <person name="Criscuolo A."/>
        </authorList>
    </citation>
    <scope>NUCLEOTIDE SEQUENCE [LARGE SCALE GENOMIC DNA]</scope>
    <source>
        <strain evidence="2">CIP 111030</strain>
    </source>
</reference>
<comment type="caution">
    <text evidence="1">The sequence shown here is derived from an EMBL/GenBank/DDBJ whole genome shotgun (WGS) entry which is preliminary data.</text>
</comment>